<protein>
    <recommendedName>
        <fullName evidence="4">RWP-RK domain-containing protein</fullName>
    </recommendedName>
</protein>
<feature type="compositionally biased region" description="Low complexity" evidence="1">
    <location>
        <begin position="87"/>
        <end position="99"/>
    </location>
</feature>
<evidence type="ECO:0000313" key="3">
    <source>
        <dbReference type="Proteomes" id="UP000485058"/>
    </source>
</evidence>
<dbReference type="EMBL" id="BLLF01000681">
    <property type="protein sequence ID" value="GFH14060.1"/>
    <property type="molecule type" value="Genomic_DNA"/>
</dbReference>
<dbReference type="AlphaFoldDB" id="A0A699YWG7"/>
<organism evidence="2 3">
    <name type="scientific">Haematococcus lacustris</name>
    <name type="common">Green alga</name>
    <name type="synonym">Haematococcus pluvialis</name>
    <dbReference type="NCBI Taxonomy" id="44745"/>
    <lineage>
        <taxon>Eukaryota</taxon>
        <taxon>Viridiplantae</taxon>
        <taxon>Chlorophyta</taxon>
        <taxon>core chlorophytes</taxon>
        <taxon>Chlorophyceae</taxon>
        <taxon>CS clade</taxon>
        <taxon>Chlamydomonadales</taxon>
        <taxon>Haematococcaceae</taxon>
        <taxon>Haematococcus</taxon>
    </lineage>
</organism>
<evidence type="ECO:0000313" key="2">
    <source>
        <dbReference type="EMBL" id="GFH14060.1"/>
    </source>
</evidence>
<proteinExistence type="predicted"/>
<reference evidence="2 3" key="1">
    <citation type="submission" date="2020-02" db="EMBL/GenBank/DDBJ databases">
        <title>Draft genome sequence of Haematococcus lacustris strain NIES-144.</title>
        <authorList>
            <person name="Morimoto D."/>
            <person name="Nakagawa S."/>
            <person name="Yoshida T."/>
            <person name="Sawayama S."/>
        </authorList>
    </citation>
    <scope>NUCLEOTIDE SEQUENCE [LARGE SCALE GENOMIC DNA]</scope>
    <source>
        <strain evidence="2 3">NIES-144</strain>
    </source>
</reference>
<feature type="region of interest" description="Disordered" evidence="1">
    <location>
        <begin position="80"/>
        <end position="123"/>
    </location>
</feature>
<comment type="caution">
    <text evidence="2">The sequence shown here is derived from an EMBL/GenBank/DDBJ whole genome shotgun (WGS) entry which is preliminary data.</text>
</comment>
<evidence type="ECO:0008006" key="4">
    <source>
        <dbReference type="Google" id="ProtNLM"/>
    </source>
</evidence>
<keyword evidence="3" id="KW-1185">Reference proteome</keyword>
<gene>
    <name evidence="2" type="ORF">HaLaN_10036</name>
</gene>
<sequence>MGVCVLQVCSDINIERWPFRKLSGLQQLQKNLESYPFRQKEKQQQKLQAVAHEYERVMQNPNRVVDPELLALRMRTYKRRASARNKGGLATTASASAGADSDRDSAGERAAASSEGEPELGRQVSGVGVLWVAPQLQQQVG</sequence>
<name>A0A699YWG7_HAELA</name>
<dbReference type="Proteomes" id="UP000485058">
    <property type="component" value="Unassembled WGS sequence"/>
</dbReference>
<evidence type="ECO:0000256" key="1">
    <source>
        <dbReference type="SAM" id="MobiDB-lite"/>
    </source>
</evidence>
<accession>A0A699YWG7</accession>